<dbReference type="InterPro" id="IPR036890">
    <property type="entry name" value="HATPase_C_sf"/>
</dbReference>
<dbReference type="Gene3D" id="3.30.565.10">
    <property type="entry name" value="Histidine kinase-like ATPase, C-terminal domain"/>
    <property type="match status" value="1"/>
</dbReference>
<sequence length="152" mass="16656">MGAGRPTPQADENGAITLTIGSRLELLSLVHALIRELTGQYDFEEKMVDEVTYAVIEAGTNAIQHGNVFAADKSVTFIFQVSATEIAVRVDDHGRGFDASKVQNPTDPSNLLDPHGRGIYLMRELMDEVTFETRADHGTTVTLRKMRPVAAQ</sequence>
<protein>
    <submittedName>
        <fullName evidence="3">ATP-binding protein</fullName>
    </submittedName>
</protein>
<proteinExistence type="predicted"/>
<reference evidence="3 4" key="1">
    <citation type="journal article" date="2019" name="Nat. Microbiol.">
        <title>Mediterranean grassland soil C-N compound turnover is dependent on rainfall and depth, and is mediated by genomically divergent microorganisms.</title>
        <authorList>
            <person name="Diamond S."/>
            <person name="Andeer P.F."/>
            <person name="Li Z."/>
            <person name="Crits-Christoph A."/>
            <person name="Burstein D."/>
            <person name="Anantharaman K."/>
            <person name="Lane K.R."/>
            <person name="Thomas B.C."/>
            <person name="Pan C."/>
            <person name="Northen T.R."/>
            <person name="Banfield J.F."/>
        </authorList>
    </citation>
    <scope>NUCLEOTIDE SEQUENCE [LARGE SCALE GENOMIC DNA]</scope>
    <source>
        <strain evidence="3">WS_1</strain>
    </source>
</reference>
<keyword evidence="3" id="KW-0547">Nucleotide-binding</keyword>
<dbReference type="PANTHER" id="PTHR35526">
    <property type="entry name" value="ANTI-SIGMA-F FACTOR RSBW-RELATED"/>
    <property type="match status" value="1"/>
</dbReference>
<dbReference type="PANTHER" id="PTHR35526:SF3">
    <property type="entry name" value="ANTI-SIGMA-F FACTOR RSBW"/>
    <property type="match status" value="1"/>
</dbReference>
<evidence type="ECO:0000313" key="3">
    <source>
        <dbReference type="EMBL" id="TMQ49892.1"/>
    </source>
</evidence>
<evidence type="ECO:0000259" key="2">
    <source>
        <dbReference type="Pfam" id="PF13581"/>
    </source>
</evidence>
<dbReference type="CDD" id="cd16936">
    <property type="entry name" value="HATPase_RsbW-like"/>
    <property type="match status" value="1"/>
</dbReference>
<gene>
    <name evidence="3" type="ORF">E6K71_03705</name>
</gene>
<dbReference type="InterPro" id="IPR050267">
    <property type="entry name" value="Anti-sigma-factor_SerPK"/>
</dbReference>
<dbReference type="GO" id="GO:0004674">
    <property type="term" value="F:protein serine/threonine kinase activity"/>
    <property type="evidence" value="ECO:0007669"/>
    <property type="project" value="UniProtKB-KW"/>
</dbReference>
<dbReference type="AlphaFoldDB" id="A0A538SET8"/>
<accession>A0A538SET8</accession>
<evidence type="ECO:0000256" key="1">
    <source>
        <dbReference type="ARBA" id="ARBA00022527"/>
    </source>
</evidence>
<keyword evidence="3" id="KW-0067">ATP-binding</keyword>
<dbReference type="EMBL" id="VBOR01000048">
    <property type="protein sequence ID" value="TMQ49892.1"/>
    <property type="molecule type" value="Genomic_DNA"/>
</dbReference>
<dbReference type="Proteomes" id="UP000316292">
    <property type="component" value="Unassembled WGS sequence"/>
</dbReference>
<name>A0A538SET8_UNCEI</name>
<dbReference type="Pfam" id="PF13581">
    <property type="entry name" value="HATPase_c_2"/>
    <property type="match status" value="1"/>
</dbReference>
<comment type="caution">
    <text evidence="3">The sequence shown here is derived from an EMBL/GenBank/DDBJ whole genome shotgun (WGS) entry which is preliminary data.</text>
</comment>
<dbReference type="SUPFAM" id="SSF55874">
    <property type="entry name" value="ATPase domain of HSP90 chaperone/DNA topoisomerase II/histidine kinase"/>
    <property type="match status" value="1"/>
</dbReference>
<dbReference type="GO" id="GO:0005524">
    <property type="term" value="F:ATP binding"/>
    <property type="evidence" value="ECO:0007669"/>
    <property type="project" value="UniProtKB-KW"/>
</dbReference>
<keyword evidence="1" id="KW-0808">Transferase</keyword>
<keyword evidence="1" id="KW-0723">Serine/threonine-protein kinase</keyword>
<organism evidence="3 4">
    <name type="scientific">Eiseniibacteriota bacterium</name>
    <dbReference type="NCBI Taxonomy" id="2212470"/>
    <lineage>
        <taxon>Bacteria</taxon>
        <taxon>Candidatus Eiseniibacteriota</taxon>
    </lineage>
</organism>
<keyword evidence="1" id="KW-0418">Kinase</keyword>
<evidence type="ECO:0000313" key="4">
    <source>
        <dbReference type="Proteomes" id="UP000316292"/>
    </source>
</evidence>
<feature type="domain" description="Histidine kinase/HSP90-like ATPase" evidence="2">
    <location>
        <begin position="22"/>
        <end position="145"/>
    </location>
</feature>
<dbReference type="InterPro" id="IPR003594">
    <property type="entry name" value="HATPase_dom"/>
</dbReference>